<dbReference type="GO" id="GO:0043565">
    <property type="term" value="F:sequence-specific DNA binding"/>
    <property type="evidence" value="ECO:0007669"/>
    <property type="project" value="InterPro"/>
</dbReference>
<keyword evidence="1" id="KW-0805">Transcription regulation</keyword>
<evidence type="ECO:0000313" key="5">
    <source>
        <dbReference type="Proteomes" id="UP000297891"/>
    </source>
</evidence>
<dbReference type="Gene3D" id="1.10.10.60">
    <property type="entry name" value="Homeodomain-like"/>
    <property type="match status" value="2"/>
</dbReference>
<evidence type="ECO:0000256" key="2">
    <source>
        <dbReference type="ARBA" id="ARBA00023163"/>
    </source>
</evidence>
<dbReference type="Pfam" id="PF12833">
    <property type="entry name" value="HTH_18"/>
    <property type="match status" value="1"/>
</dbReference>
<dbReference type="EMBL" id="RQFP01000001">
    <property type="protein sequence ID" value="TGK96318.1"/>
    <property type="molecule type" value="Genomic_DNA"/>
</dbReference>
<dbReference type="Proteomes" id="UP000297891">
    <property type="component" value="Unassembled WGS sequence"/>
</dbReference>
<dbReference type="OrthoDB" id="34150at2"/>
<gene>
    <name evidence="4" type="ORF">EHQ30_06850</name>
</gene>
<organism evidence="4 5">
    <name type="scientific">Leptospira brenneri</name>
    <dbReference type="NCBI Taxonomy" id="2023182"/>
    <lineage>
        <taxon>Bacteria</taxon>
        <taxon>Pseudomonadati</taxon>
        <taxon>Spirochaetota</taxon>
        <taxon>Spirochaetia</taxon>
        <taxon>Leptospirales</taxon>
        <taxon>Leptospiraceae</taxon>
        <taxon>Leptospira</taxon>
    </lineage>
</organism>
<accession>A0A2M9Y461</accession>
<dbReference type="SMART" id="SM00342">
    <property type="entry name" value="HTH_ARAC"/>
    <property type="match status" value="1"/>
</dbReference>
<dbReference type="PANTHER" id="PTHR43436">
    <property type="entry name" value="ARAC-FAMILY TRANSCRIPTIONAL REGULATOR"/>
    <property type="match status" value="1"/>
</dbReference>
<evidence type="ECO:0000256" key="1">
    <source>
        <dbReference type="ARBA" id="ARBA00023015"/>
    </source>
</evidence>
<dbReference type="InterPro" id="IPR009057">
    <property type="entry name" value="Homeodomain-like_sf"/>
</dbReference>
<keyword evidence="5" id="KW-1185">Reference proteome</keyword>
<dbReference type="RefSeq" id="WP_100789506.1">
    <property type="nucleotide sequence ID" value="NZ_NPDQ01000002.1"/>
</dbReference>
<dbReference type="InterPro" id="IPR018060">
    <property type="entry name" value="HTH_AraC"/>
</dbReference>
<comment type="caution">
    <text evidence="4">The sequence shown here is derived from an EMBL/GenBank/DDBJ whole genome shotgun (WGS) entry which is preliminary data.</text>
</comment>
<evidence type="ECO:0000259" key="3">
    <source>
        <dbReference type="PROSITE" id="PS01124"/>
    </source>
</evidence>
<proteinExistence type="predicted"/>
<dbReference type="PANTHER" id="PTHR43436:SF2">
    <property type="entry name" value="ARAC_XYLS FAMILY TRANSCRIPTIONAL REGULATOR"/>
    <property type="match status" value="1"/>
</dbReference>
<dbReference type="PROSITE" id="PS01124">
    <property type="entry name" value="HTH_ARAC_FAMILY_2"/>
    <property type="match status" value="1"/>
</dbReference>
<feature type="domain" description="HTH araC/xylS-type" evidence="3">
    <location>
        <begin position="194"/>
        <end position="292"/>
    </location>
</feature>
<dbReference type="InterPro" id="IPR009594">
    <property type="entry name" value="Tscrpt_reg_HTH_AraC_N"/>
</dbReference>
<dbReference type="AlphaFoldDB" id="A0A2M9Y461"/>
<keyword evidence="2" id="KW-0804">Transcription</keyword>
<dbReference type="SUPFAM" id="SSF46689">
    <property type="entry name" value="Homeodomain-like"/>
    <property type="match status" value="2"/>
</dbReference>
<reference evidence="4" key="1">
    <citation type="journal article" date="2019" name="PLoS Negl. Trop. Dis.">
        <title>Revisiting the worldwide diversity of Leptospira species in the environment.</title>
        <authorList>
            <person name="Vincent A.T."/>
            <person name="Schiettekatte O."/>
            <person name="Bourhy P."/>
            <person name="Veyrier F.J."/>
            <person name="Picardeau M."/>
        </authorList>
    </citation>
    <scope>NUCLEOTIDE SEQUENCE [LARGE SCALE GENOMIC DNA]</scope>
    <source>
        <strain evidence="4">201800277</strain>
    </source>
</reference>
<evidence type="ECO:0000313" key="4">
    <source>
        <dbReference type="EMBL" id="TGK96318.1"/>
    </source>
</evidence>
<dbReference type="Pfam" id="PF06719">
    <property type="entry name" value="AraC_N"/>
    <property type="match status" value="1"/>
</dbReference>
<protein>
    <submittedName>
        <fullName evidence="4">AraC family transcriptional regulator</fullName>
    </submittedName>
</protein>
<dbReference type="GO" id="GO:0003700">
    <property type="term" value="F:DNA-binding transcription factor activity"/>
    <property type="evidence" value="ECO:0007669"/>
    <property type="project" value="InterPro"/>
</dbReference>
<name>A0A2M9Y461_9LEPT</name>
<sequence>MGRIEENNREIAKHLETLLPKEGNLITDIPGLNLFRINESFVRVPLTYHPRIILMAQGSKRVFLGDDTFQYDPTQYLVLSVPIPLECDAVADKDKPILGFGIDVDPQEVAEILLLADEAKYSGENLPRGIYGANVTEEISDASLRLVKTLTSPIDRRVLGKPIVREIIYRVLTGENGEALQALAHRNRRFFQVAQILNRIHKEYTNNLDINELAMQIGMSVSNFHVCFKAVTNTSPLQYIKIIRLQKARVLMLTEGANAITAAHQVGYESPSQFSREYKRYFGVSPAKHQTQPQVVTAN</sequence>